<evidence type="ECO:0000256" key="1">
    <source>
        <dbReference type="PROSITE-ProRule" id="PRU00169"/>
    </source>
</evidence>
<dbReference type="Proteomes" id="UP000182124">
    <property type="component" value="Unassembled WGS sequence"/>
</dbReference>
<reference evidence="3 4" key="1">
    <citation type="submission" date="2016-10" db="EMBL/GenBank/DDBJ databases">
        <authorList>
            <person name="de Groot N.N."/>
        </authorList>
    </citation>
    <scope>NUCLEOTIDE SEQUENCE [LARGE SCALE GENOMIC DNA]</scope>
    <source>
        <strain evidence="3 4">CGMCC 1.3801</strain>
    </source>
</reference>
<dbReference type="SUPFAM" id="SSF52172">
    <property type="entry name" value="CheY-like"/>
    <property type="match status" value="1"/>
</dbReference>
<proteinExistence type="predicted"/>
<feature type="domain" description="Response regulatory" evidence="2">
    <location>
        <begin position="1"/>
        <end position="119"/>
    </location>
</feature>
<dbReference type="SMART" id="SM00448">
    <property type="entry name" value="REC"/>
    <property type="match status" value="1"/>
</dbReference>
<dbReference type="InterPro" id="IPR052048">
    <property type="entry name" value="ST_Response_Regulator"/>
</dbReference>
<dbReference type="InterPro" id="IPR001789">
    <property type="entry name" value="Sig_transdc_resp-reg_receiver"/>
</dbReference>
<dbReference type="PROSITE" id="PS50110">
    <property type="entry name" value="RESPONSE_REGULATORY"/>
    <property type="match status" value="1"/>
</dbReference>
<gene>
    <name evidence="3" type="ORF">SAMN02927925_01440</name>
</gene>
<dbReference type="eggNOG" id="COG3437">
    <property type="taxonomic scope" value="Bacteria"/>
</dbReference>
<dbReference type="PANTHER" id="PTHR43228:SF1">
    <property type="entry name" value="TWO-COMPONENT RESPONSE REGULATOR ARR22"/>
    <property type="match status" value="1"/>
</dbReference>
<sequence>MFDRLIASEVVKNHMPVNTIIALESAEEGLEYIFSSMDNPSAIPDIILLDIKMPKVDGFEFLERFEKFPPSVKVLSTIYMLSSSIDPYDINKALKSKYVHDFIEKPLTKEKIEKLLPKL</sequence>
<evidence type="ECO:0000313" key="3">
    <source>
        <dbReference type="EMBL" id="SCX09750.1"/>
    </source>
</evidence>
<dbReference type="EMBL" id="FMTY01000003">
    <property type="protein sequence ID" value="SCX09750.1"/>
    <property type="molecule type" value="Genomic_DNA"/>
</dbReference>
<evidence type="ECO:0000259" key="2">
    <source>
        <dbReference type="PROSITE" id="PS50110"/>
    </source>
</evidence>
<dbReference type="PANTHER" id="PTHR43228">
    <property type="entry name" value="TWO-COMPONENT RESPONSE REGULATOR"/>
    <property type="match status" value="1"/>
</dbReference>
<dbReference type="Gene3D" id="3.40.50.2300">
    <property type="match status" value="1"/>
</dbReference>
<protein>
    <submittedName>
        <fullName evidence="3">Response regulator receiver domain-containing protein</fullName>
    </submittedName>
</protein>
<dbReference type="GO" id="GO:0000160">
    <property type="term" value="P:phosphorelay signal transduction system"/>
    <property type="evidence" value="ECO:0007669"/>
    <property type="project" value="InterPro"/>
</dbReference>
<dbReference type="AlphaFoldDB" id="A0A1G4VP86"/>
<dbReference type="Pfam" id="PF00072">
    <property type="entry name" value="Response_reg"/>
    <property type="match status" value="1"/>
</dbReference>
<accession>A0A1G4VP86</accession>
<dbReference type="InterPro" id="IPR011006">
    <property type="entry name" value="CheY-like_superfamily"/>
</dbReference>
<dbReference type="STRING" id="329186.SAMN02927925_01440"/>
<name>A0A1G4VP86_9FLAO</name>
<evidence type="ECO:0000313" key="4">
    <source>
        <dbReference type="Proteomes" id="UP000182124"/>
    </source>
</evidence>
<feature type="modified residue" description="4-aspartylphosphate" evidence="1">
    <location>
        <position position="50"/>
    </location>
</feature>
<keyword evidence="1" id="KW-0597">Phosphoprotein</keyword>
<organism evidence="3 4">
    <name type="scientific">Flavobacterium saliperosum</name>
    <dbReference type="NCBI Taxonomy" id="329186"/>
    <lineage>
        <taxon>Bacteria</taxon>
        <taxon>Pseudomonadati</taxon>
        <taxon>Bacteroidota</taxon>
        <taxon>Flavobacteriia</taxon>
        <taxon>Flavobacteriales</taxon>
        <taxon>Flavobacteriaceae</taxon>
        <taxon>Flavobacterium</taxon>
    </lineage>
</organism>